<accession>A0ABZ2W0A8</accession>
<keyword evidence="3" id="KW-1185">Reference proteome</keyword>
<gene>
    <name evidence="2" type="ORF">NLK58_16635</name>
</gene>
<dbReference type="EMBL" id="CP101118">
    <property type="protein sequence ID" value="WZF87936.1"/>
    <property type="molecule type" value="Genomic_DNA"/>
</dbReference>
<name>A0ABZ2W0A8_9GAMM</name>
<feature type="transmembrane region" description="Helical" evidence="1">
    <location>
        <begin position="12"/>
        <end position="37"/>
    </location>
</feature>
<protein>
    <submittedName>
        <fullName evidence="2">Uncharacterized protein</fullName>
    </submittedName>
</protein>
<reference evidence="2 3" key="1">
    <citation type="submission" date="2022-07" db="EMBL/GenBank/DDBJ databases">
        <title>A copper resistant bacterium isolated from sediment samples of deep sea hydrothermal areas.</title>
        <authorList>
            <person name="Zeng X."/>
        </authorList>
    </citation>
    <scope>NUCLEOTIDE SEQUENCE [LARGE SCALE GENOMIC DNA]</scope>
    <source>
        <strain evidence="3">CuT 6</strain>
    </source>
</reference>
<evidence type="ECO:0000313" key="3">
    <source>
        <dbReference type="Proteomes" id="UP001475781"/>
    </source>
</evidence>
<dbReference type="Proteomes" id="UP001475781">
    <property type="component" value="Chromosome"/>
</dbReference>
<keyword evidence="1" id="KW-0472">Membrane</keyword>
<evidence type="ECO:0000313" key="2">
    <source>
        <dbReference type="EMBL" id="WZF87936.1"/>
    </source>
</evidence>
<keyword evidence="1" id="KW-1133">Transmembrane helix</keyword>
<feature type="transmembrane region" description="Helical" evidence="1">
    <location>
        <begin position="58"/>
        <end position="77"/>
    </location>
</feature>
<dbReference type="RefSeq" id="WP_341581351.1">
    <property type="nucleotide sequence ID" value="NZ_CP101118.1"/>
</dbReference>
<proteinExistence type="predicted"/>
<evidence type="ECO:0000256" key="1">
    <source>
        <dbReference type="SAM" id="Phobius"/>
    </source>
</evidence>
<keyword evidence="1" id="KW-0812">Transmembrane</keyword>
<sequence>MTFSTRTFLPLLLMIGLGGALLSSTILAAATLLLAIAGMITGHRKSLYRTGWDKPKELRLMHFAFWFFCAGELLLLVA</sequence>
<organism evidence="2 3">
    <name type="scientific">Marinobacter metalliresistant</name>
    <dbReference type="NCBI Taxonomy" id="2961995"/>
    <lineage>
        <taxon>Bacteria</taxon>
        <taxon>Pseudomonadati</taxon>
        <taxon>Pseudomonadota</taxon>
        <taxon>Gammaproteobacteria</taxon>
        <taxon>Pseudomonadales</taxon>
        <taxon>Marinobacteraceae</taxon>
        <taxon>Marinobacter</taxon>
    </lineage>
</organism>